<dbReference type="Pfam" id="PF06725">
    <property type="entry name" value="3D"/>
    <property type="match status" value="1"/>
</dbReference>
<dbReference type="InterPro" id="IPR007137">
    <property type="entry name" value="DUF348"/>
</dbReference>
<reference evidence="3 6" key="2">
    <citation type="submission" date="2018-03" db="EMBL/GenBank/DDBJ databases">
        <title>The uncultured portion of the human microbiome is neutrally assembled.</title>
        <authorList>
            <person name="Jeraldo P."/>
            <person name="Boardman L."/>
            <person name="White B.A."/>
            <person name="Nelson H."/>
            <person name="Goldenfeld N."/>
            <person name="Chia N."/>
        </authorList>
    </citation>
    <scope>NUCLEOTIDE SEQUENCE [LARGE SCALE GENOMIC DNA]</scope>
    <source>
        <strain evidence="3">CIM:MAG 903</strain>
    </source>
</reference>
<evidence type="ECO:0000313" key="5">
    <source>
        <dbReference type="Proteomes" id="UP000182135"/>
    </source>
</evidence>
<dbReference type="Pfam" id="PF03990">
    <property type="entry name" value="DUF348"/>
    <property type="match status" value="2"/>
</dbReference>
<dbReference type="Proteomes" id="UP000182135">
    <property type="component" value="Unassembled WGS sequence"/>
</dbReference>
<keyword evidence="1" id="KW-0732">Signal</keyword>
<dbReference type="GeneID" id="90546312"/>
<feature type="domain" description="G5" evidence="2">
    <location>
        <begin position="149"/>
        <end position="229"/>
    </location>
</feature>
<evidence type="ECO:0000313" key="6">
    <source>
        <dbReference type="Proteomes" id="UP000246114"/>
    </source>
</evidence>
<dbReference type="Proteomes" id="UP000246114">
    <property type="component" value="Unassembled WGS sequence"/>
</dbReference>
<dbReference type="PANTHER" id="PTHR39160:SF4">
    <property type="entry name" value="RESUSCITATION-PROMOTING FACTOR RPFB"/>
    <property type="match status" value="1"/>
</dbReference>
<proteinExistence type="predicted"/>
<organism evidence="4 5">
    <name type="scientific">Clostridium cadaveris</name>
    <dbReference type="NCBI Taxonomy" id="1529"/>
    <lineage>
        <taxon>Bacteria</taxon>
        <taxon>Bacillati</taxon>
        <taxon>Bacillota</taxon>
        <taxon>Clostridia</taxon>
        <taxon>Eubacteriales</taxon>
        <taxon>Clostridiaceae</taxon>
        <taxon>Clostridium</taxon>
    </lineage>
</organism>
<evidence type="ECO:0000313" key="3">
    <source>
        <dbReference type="EMBL" id="PWL54246.1"/>
    </source>
</evidence>
<dbReference type="InterPro" id="IPR010611">
    <property type="entry name" value="3D_dom"/>
</dbReference>
<dbReference type="STRING" id="1529.SAMN04487885_11125"/>
<dbReference type="RefSeq" id="WP_027638488.1">
    <property type="nucleotide sequence ID" value="NZ_BAAACD010000044.1"/>
</dbReference>
<dbReference type="SUPFAM" id="SSF50685">
    <property type="entry name" value="Barwin-like endoglucanases"/>
    <property type="match status" value="1"/>
</dbReference>
<dbReference type="InterPro" id="IPR011098">
    <property type="entry name" value="G5_dom"/>
</dbReference>
<keyword evidence="5" id="KW-1185">Reference proteome</keyword>
<dbReference type="InterPro" id="IPR051933">
    <property type="entry name" value="Resuscitation_pf_RpfB"/>
</dbReference>
<dbReference type="Gene3D" id="2.40.40.10">
    <property type="entry name" value="RlpA-like domain"/>
    <property type="match status" value="1"/>
</dbReference>
<protein>
    <submittedName>
        <fullName evidence="3">DUF348 domain-containing protein</fullName>
    </submittedName>
</protein>
<dbReference type="AlphaFoldDB" id="A0A1I2LN65"/>
<accession>A0A1I2LN65</accession>
<dbReference type="Pfam" id="PF07501">
    <property type="entry name" value="G5"/>
    <property type="match status" value="1"/>
</dbReference>
<dbReference type="EMBL" id="QAMZ01000025">
    <property type="protein sequence ID" value="PWL54246.1"/>
    <property type="molecule type" value="Genomic_DNA"/>
</dbReference>
<dbReference type="EMBL" id="FOOE01000011">
    <property type="protein sequence ID" value="SFF80715.1"/>
    <property type="molecule type" value="Genomic_DNA"/>
</dbReference>
<sequence length="338" mass="36952">MLEKLKKNVFNYFSNGPKAAFLLTLVVIALLTTIYSMRKTLVVVIDGKENNVITYKRTVQGALSDNSIVLGEKDKIEPSLDSQIGKNDVINIKRAVNVAVAVDDKVLNVLTAEDSVESMLEAEGITFEEDDKILPSRETAINDGLQVNVVRVETKTFTETEDIDFTTVVKKDDNLTQSTKKVVQEGQKGQKTITTKVVYEDGKEVSKKVVSEVVDREPVQKVVLQGTLGVLNLSRGGEVPYSKSLKVRATAYSNNGGDGNGYTASGRKTLRDPSGYSTIAVDPRIIPLGTRLYVEGYGYAIAADTGGAIKGNTIDVFFNSSSEVYNWGVKYVNIYVLK</sequence>
<evidence type="ECO:0000259" key="2">
    <source>
        <dbReference type="PROSITE" id="PS51109"/>
    </source>
</evidence>
<dbReference type="PROSITE" id="PS51109">
    <property type="entry name" value="G5"/>
    <property type="match status" value="1"/>
</dbReference>
<dbReference type="InterPro" id="IPR036908">
    <property type="entry name" value="RlpA-like_sf"/>
</dbReference>
<dbReference type="CDD" id="cd22786">
    <property type="entry name" value="DPBB_YuiC-like"/>
    <property type="match status" value="1"/>
</dbReference>
<dbReference type="Gene3D" id="2.20.230.10">
    <property type="entry name" value="Resuscitation-promoting factor rpfb"/>
    <property type="match status" value="1"/>
</dbReference>
<reference evidence="4 5" key="1">
    <citation type="submission" date="2016-10" db="EMBL/GenBank/DDBJ databases">
        <authorList>
            <person name="de Groot N.N."/>
        </authorList>
    </citation>
    <scope>NUCLEOTIDE SEQUENCE [LARGE SCALE GENOMIC DNA]</scope>
    <source>
        <strain evidence="4 5">NLAE-zl-G419</strain>
    </source>
</reference>
<name>A0A1I2LN65_9CLOT</name>
<dbReference type="eggNOG" id="COG3583">
    <property type="taxonomic scope" value="Bacteria"/>
</dbReference>
<dbReference type="SMART" id="SM01208">
    <property type="entry name" value="G5"/>
    <property type="match status" value="1"/>
</dbReference>
<gene>
    <name evidence="3" type="ORF">DBY38_05005</name>
    <name evidence="4" type="ORF">SAMN04487885_11125</name>
</gene>
<evidence type="ECO:0000256" key="1">
    <source>
        <dbReference type="ARBA" id="ARBA00022729"/>
    </source>
</evidence>
<dbReference type="GO" id="GO:0019867">
    <property type="term" value="C:outer membrane"/>
    <property type="evidence" value="ECO:0007669"/>
    <property type="project" value="InterPro"/>
</dbReference>
<evidence type="ECO:0000313" key="4">
    <source>
        <dbReference type="EMBL" id="SFF80715.1"/>
    </source>
</evidence>
<dbReference type="PANTHER" id="PTHR39160">
    <property type="entry name" value="CELL WALL-BINDING PROTEIN YOCH"/>
    <property type="match status" value="1"/>
</dbReference>
<dbReference type="GO" id="GO:0004553">
    <property type="term" value="F:hydrolase activity, hydrolyzing O-glycosyl compounds"/>
    <property type="evidence" value="ECO:0007669"/>
    <property type="project" value="InterPro"/>
</dbReference>
<dbReference type="eggNOG" id="COG3584">
    <property type="taxonomic scope" value="Bacteria"/>
</dbReference>
<dbReference type="GO" id="GO:0009254">
    <property type="term" value="P:peptidoglycan turnover"/>
    <property type="evidence" value="ECO:0007669"/>
    <property type="project" value="InterPro"/>
</dbReference>
<dbReference type="OrthoDB" id="9798935at2"/>